<keyword evidence="4 10" id="KW-0547">Nucleotide-binding</keyword>
<evidence type="ECO:0000256" key="6">
    <source>
        <dbReference type="ARBA" id="ARBA00022842"/>
    </source>
</evidence>
<evidence type="ECO:0000256" key="9">
    <source>
        <dbReference type="ARBA" id="ARBA00052017"/>
    </source>
</evidence>
<evidence type="ECO:0000256" key="4">
    <source>
        <dbReference type="ARBA" id="ARBA00022741"/>
    </source>
</evidence>
<feature type="binding site" evidence="10">
    <location>
        <position position="59"/>
    </location>
    <ligand>
        <name>Mg(2+)</name>
        <dbReference type="ChEBI" id="CHEBI:18420"/>
    </ligand>
</feature>
<keyword evidence="6 10" id="KW-0460">Magnesium</keyword>
<organism evidence="13 14">
    <name type="scientific">Ostreibacterium oceani</name>
    <dbReference type="NCBI Taxonomy" id="2654998"/>
    <lineage>
        <taxon>Bacteria</taxon>
        <taxon>Pseudomonadati</taxon>
        <taxon>Pseudomonadota</taxon>
        <taxon>Gammaproteobacteria</taxon>
        <taxon>Cardiobacteriales</taxon>
        <taxon>Ostreibacteriaceae</taxon>
        <taxon>Ostreibacterium</taxon>
    </lineage>
</organism>
<evidence type="ECO:0000256" key="8">
    <source>
        <dbReference type="ARBA" id="ARBA00051875"/>
    </source>
</evidence>
<evidence type="ECO:0000256" key="11">
    <source>
        <dbReference type="RuleBase" id="RU003781"/>
    </source>
</evidence>
<evidence type="ECO:0000256" key="7">
    <source>
        <dbReference type="ARBA" id="ARBA00023080"/>
    </source>
</evidence>
<dbReference type="GO" id="GO:0009146">
    <property type="term" value="P:purine nucleoside triphosphate catabolic process"/>
    <property type="evidence" value="ECO:0007669"/>
    <property type="project" value="UniProtKB-UniRule"/>
</dbReference>
<dbReference type="AlphaFoldDB" id="A0A6N7EV83"/>
<comment type="catalytic activity">
    <reaction evidence="8 10">
        <text>dITP + H2O = dIMP + diphosphate + H(+)</text>
        <dbReference type="Rhea" id="RHEA:28342"/>
        <dbReference type="ChEBI" id="CHEBI:15377"/>
        <dbReference type="ChEBI" id="CHEBI:15378"/>
        <dbReference type="ChEBI" id="CHEBI:33019"/>
        <dbReference type="ChEBI" id="CHEBI:61194"/>
        <dbReference type="ChEBI" id="CHEBI:61382"/>
        <dbReference type="EC" id="3.6.1.66"/>
    </reaction>
</comment>
<dbReference type="GO" id="GO:0005829">
    <property type="term" value="C:cytosol"/>
    <property type="evidence" value="ECO:0007669"/>
    <property type="project" value="TreeGrafter"/>
</dbReference>
<evidence type="ECO:0000256" key="2">
    <source>
        <dbReference type="ARBA" id="ARBA00011738"/>
    </source>
</evidence>
<keyword evidence="14" id="KW-1185">Reference proteome</keyword>
<dbReference type="Proteomes" id="UP000471298">
    <property type="component" value="Unassembled WGS sequence"/>
</dbReference>
<feature type="binding site" evidence="10">
    <location>
        <begin position="27"/>
        <end position="32"/>
    </location>
    <ligand>
        <name>substrate</name>
    </ligand>
</feature>
<feature type="binding site" evidence="10">
    <location>
        <begin position="199"/>
        <end position="200"/>
    </location>
    <ligand>
        <name>substrate</name>
    </ligand>
</feature>
<dbReference type="Pfam" id="PF01725">
    <property type="entry name" value="Ham1p_like"/>
    <property type="match status" value="1"/>
</dbReference>
<evidence type="ECO:0000256" key="5">
    <source>
        <dbReference type="ARBA" id="ARBA00022801"/>
    </source>
</evidence>
<dbReference type="InParanoid" id="A0A6N7EV83"/>
<dbReference type="GO" id="GO:0009117">
    <property type="term" value="P:nucleotide metabolic process"/>
    <property type="evidence" value="ECO:0007669"/>
    <property type="project" value="UniProtKB-KW"/>
</dbReference>
<dbReference type="EMBL" id="WHNW01000007">
    <property type="protein sequence ID" value="MPV86471.1"/>
    <property type="molecule type" value="Genomic_DNA"/>
</dbReference>
<dbReference type="InterPro" id="IPR002637">
    <property type="entry name" value="RdgB/HAM1"/>
</dbReference>
<evidence type="ECO:0000256" key="1">
    <source>
        <dbReference type="ARBA" id="ARBA00008023"/>
    </source>
</evidence>
<dbReference type="NCBIfam" id="TIGR00042">
    <property type="entry name" value="RdgB/HAM1 family non-canonical purine NTP pyrophosphatase"/>
    <property type="match status" value="1"/>
</dbReference>
<comment type="similarity">
    <text evidence="1 10 11">Belongs to the HAM1 NTPase family.</text>
</comment>
<dbReference type="PANTHER" id="PTHR11067">
    <property type="entry name" value="INOSINE TRIPHOSPHATE PYROPHOSPHATASE/HAM1 PROTEIN"/>
    <property type="match status" value="1"/>
</dbReference>
<comment type="caution">
    <text evidence="13">The sequence shown here is derived from an EMBL/GenBank/DDBJ whole genome shotgun (WGS) entry which is preliminary data.</text>
</comment>
<evidence type="ECO:0000256" key="3">
    <source>
        <dbReference type="ARBA" id="ARBA00022723"/>
    </source>
</evidence>
<gene>
    <name evidence="13" type="primary">rdgB</name>
    <name evidence="13" type="ORF">GCU85_06970</name>
</gene>
<dbReference type="SUPFAM" id="SSF52972">
    <property type="entry name" value="ITPase-like"/>
    <property type="match status" value="1"/>
</dbReference>
<sequence length="246" mass="26160">MQTTHTSQATQAAQVTQASFNQLVLASDNAGKLHELTALLSPLSIQVIAQADLGVAAAEETGTTFIENALIKAKHASALTGLPALADDSGLVVDALHGAPGVHSARYAGEPKSDSQNNEKLLQAMQHQSNRRAQFVCVLALCWHHEHPLPLIASGQWQGEILTAPSGHHGFGYDPLFYLPALKRSAATLTTAEKNQYSHRAIALTQLITQLNQMPLNQAQLNQTQSIAGGQGTNDEKISPLGISND</sequence>
<feature type="binding site" evidence="10">
    <location>
        <position position="88"/>
    </location>
    <ligand>
        <name>Mg(2+)</name>
        <dbReference type="ChEBI" id="CHEBI:18420"/>
    </ligand>
</feature>
<feature type="region of interest" description="Disordered" evidence="12">
    <location>
        <begin position="225"/>
        <end position="246"/>
    </location>
</feature>
<dbReference type="Gene3D" id="3.90.950.10">
    <property type="match status" value="1"/>
</dbReference>
<comment type="catalytic activity">
    <reaction evidence="10">
        <text>ITP + H2O = IMP + diphosphate + H(+)</text>
        <dbReference type="Rhea" id="RHEA:29399"/>
        <dbReference type="ChEBI" id="CHEBI:15377"/>
        <dbReference type="ChEBI" id="CHEBI:15378"/>
        <dbReference type="ChEBI" id="CHEBI:33019"/>
        <dbReference type="ChEBI" id="CHEBI:58053"/>
        <dbReference type="ChEBI" id="CHEBI:61402"/>
        <dbReference type="EC" id="3.6.1.66"/>
    </reaction>
</comment>
<dbReference type="GO" id="GO:0000166">
    <property type="term" value="F:nucleotide binding"/>
    <property type="evidence" value="ECO:0007669"/>
    <property type="project" value="UniProtKB-KW"/>
</dbReference>
<dbReference type="GO" id="GO:0017111">
    <property type="term" value="F:ribonucleoside triphosphate phosphatase activity"/>
    <property type="evidence" value="ECO:0007669"/>
    <property type="project" value="InterPro"/>
</dbReference>
<proteinExistence type="inferred from homology"/>
<dbReference type="FunFam" id="3.90.950.10:FF:000001">
    <property type="entry name" value="dITP/XTP pyrophosphatase"/>
    <property type="match status" value="1"/>
</dbReference>
<evidence type="ECO:0000256" key="12">
    <source>
        <dbReference type="SAM" id="MobiDB-lite"/>
    </source>
</evidence>
<dbReference type="GO" id="GO:0036222">
    <property type="term" value="F:XTP diphosphatase activity"/>
    <property type="evidence" value="ECO:0007669"/>
    <property type="project" value="UniProtKB-UniRule"/>
</dbReference>
<reference evidence="13 14" key="1">
    <citation type="submission" date="2019-10" db="EMBL/GenBank/DDBJ databases">
        <title>Cardiobacteriales fam. a chemoheterotrophic member of the order Cardiobacteriales, and proposal of Cardiobacteriales fam. nov.</title>
        <authorList>
            <person name="Wang C."/>
        </authorList>
    </citation>
    <scope>NUCLEOTIDE SEQUENCE [LARGE SCALE GENOMIC DNA]</scope>
    <source>
        <strain evidence="13 14">ML27</strain>
    </source>
</reference>
<dbReference type="EC" id="3.6.1.66" evidence="10"/>
<comment type="catalytic activity">
    <reaction evidence="9 10">
        <text>XTP + H2O = XMP + diphosphate + H(+)</text>
        <dbReference type="Rhea" id="RHEA:28610"/>
        <dbReference type="ChEBI" id="CHEBI:15377"/>
        <dbReference type="ChEBI" id="CHEBI:15378"/>
        <dbReference type="ChEBI" id="CHEBI:33019"/>
        <dbReference type="ChEBI" id="CHEBI:57464"/>
        <dbReference type="ChEBI" id="CHEBI:61314"/>
        <dbReference type="EC" id="3.6.1.66"/>
    </reaction>
</comment>
<feature type="binding site" evidence="10">
    <location>
        <position position="194"/>
    </location>
    <ligand>
        <name>substrate</name>
    </ligand>
</feature>
<comment type="function">
    <text evidence="10">Pyrophosphatase that catalyzes the hydrolysis of nucleoside triphosphates to their monophosphate derivatives, with a high preference for the non-canonical purine nucleotides XTP (xanthosine triphosphate), dITP (deoxyinosine triphosphate) and ITP. Seems to function as a house-cleaning enzyme that removes non-canonical purine nucleotides from the nucleotide pool, thus preventing their incorporation into DNA/RNA and avoiding chromosomal lesions.</text>
</comment>
<dbReference type="GO" id="GO:0036220">
    <property type="term" value="F:ITP diphosphatase activity"/>
    <property type="evidence" value="ECO:0007669"/>
    <property type="project" value="UniProtKB-UniRule"/>
</dbReference>
<feature type="binding site" evidence="10">
    <location>
        <position position="89"/>
    </location>
    <ligand>
        <name>substrate</name>
    </ligand>
</feature>
<feature type="binding site" evidence="10">
    <location>
        <begin position="171"/>
        <end position="174"/>
    </location>
    <ligand>
        <name>substrate</name>
    </ligand>
</feature>
<accession>A0A6N7EV83</accession>
<evidence type="ECO:0000256" key="10">
    <source>
        <dbReference type="HAMAP-Rule" id="MF_01405"/>
    </source>
</evidence>
<protein>
    <recommendedName>
        <fullName evidence="10">dITP/XTP pyrophosphatase</fullName>
        <ecNumber evidence="10">3.6.1.66</ecNumber>
    </recommendedName>
    <alternativeName>
        <fullName evidence="10">Non-canonical purine NTP pyrophosphatase</fullName>
    </alternativeName>
    <alternativeName>
        <fullName evidence="10">Non-standard purine NTP pyrophosphatase</fullName>
    </alternativeName>
    <alternativeName>
        <fullName evidence="10">Nucleoside-triphosphate diphosphatase</fullName>
    </alternativeName>
    <alternativeName>
        <fullName evidence="10">Nucleoside-triphosphate pyrophosphatase</fullName>
        <shortName evidence="10">NTPase</shortName>
    </alternativeName>
</protein>
<comment type="subunit">
    <text evidence="2 10">Homodimer.</text>
</comment>
<dbReference type="InterPro" id="IPR020922">
    <property type="entry name" value="dITP/XTP_pyrophosphatase"/>
</dbReference>
<comment type="cofactor">
    <cofactor evidence="10">
        <name>Mg(2+)</name>
        <dbReference type="ChEBI" id="CHEBI:18420"/>
    </cofactor>
    <text evidence="10">Binds 1 Mg(2+) ion per subunit.</text>
</comment>
<dbReference type="PANTHER" id="PTHR11067:SF9">
    <property type="entry name" value="INOSINE TRIPHOSPHATE PYROPHOSPHATASE"/>
    <property type="match status" value="1"/>
</dbReference>
<dbReference type="RefSeq" id="WP_152810464.1">
    <property type="nucleotide sequence ID" value="NZ_WHNW01000007.1"/>
</dbReference>
<evidence type="ECO:0000313" key="14">
    <source>
        <dbReference type="Proteomes" id="UP000471298"/>
    </source>
</evidence>
<evidence type="ECO:0000313" key="13">
    <source>
        <dbReference type="EMBL" id="MPV86471.1"/>
    </source>
</evidence>
<dbReference type="HAMAP" id="MF_01405">
    <property type="entry name" value="Non_canon_purine_NTPase"/>
    <property type="match status" value="1"/>
</dbReference>
<name>A0A6N7EV83_9GAMM</name>
<keyword evidence="3 10" id="KW-0479">Metal-binding</keyword>
<dbReference type="GO" id="GO:0035870">
    <property type="term" value="F:dITP diphosphatase activity"/>
    <property type="evidence" value="ECO:0007669"/>
    <property type="project" value="UniProtKB-UniRule"/>
</dbReference>
<dbReference type="CDD" id="cd00515">
    <property type="entry name" value="HAM1"/>
    <property type="match status" value="1"/>
</dbReference>
<dbReference type="InterPro" id="IPR029001">
    <property type="entry name" value="ITPase-like_fam"/>
</dbReference>
<dbReference type="FunCoup" id="A0A6N7EV83">
    <property type="interactions" value="487"/>
</dbReference>
<keyword evidence="5 10" id="KW-0378">Hydrolase</keyword>
<keyword evidence="7 10" id="KW-0546">Nucleotide metabolism</keyword>
<dbReference type="GO" id="GO:0046872">
    <property type="term" value="F:metal ion binding"/>
    <property type="evidence" value="ECO:0007669"/>
    <property type="project" value="UniProtKB-KW"/>
</dbReference>
<feature type="active site" description="Proton acceptor" evidence="10">
    <location>
        <position position="88"/>
    </location>
</feature>